<dbReference type="Gene3D" id="3.30.450.40">
    <property type="match status" value="1"/>
</dbReference>
<reference evidence="4 5" key="1">
    <citation type="submission" date="2020-07" db="EMBL/GenBank/DDBJ databases">
        <authorList>
            <person name="Feng X."/>
        </authorList>
    </citation>
    <scope>NUCLEOTIDE SEQUENCE [LARGE SCALE GENOMIC DNA]</scope>
    <source>
        <strain evidence="4 5">JCM23202</strain>
    </source>
</reference>
<dbReference type="SUPFAM" id="SSF111369">
    <property type="entry name" value="HlyD-like secretion proteins"/>
    <property type="match status" value="1"/>
</dbReference>
<organism evidence="4 5">
    <name type="scientific">Pelagicoccus albus</name>
    <dbReference type="NCBI Taxonomy" id="415222"/>
    <lineage>
        <taxon>Bacteria</taxon>
        <taxon>Pseudomonadati</taxon>
        <taxon>Verrucomicrobiota</taxon>
        <taxon>Opitutia</taxon>
        <taxon>Puniceicoccales</taxon>
        <taxon>Pelagicoccaceae</taxon>
        <taxon>Pelagicoccus</taxon>
    </lineage>
</organism>
<dbReference type="SUPFAM" id="SSF55781">
    <property type="entry name" value="GAF domain-like"/>
    <property type="match status" value="1"/>
</dbReference>
<comment type="subcellular location">
    <subcellularLocation>
        <location evidence="1">Cell envelope</location>
    </subcellularLocation>
</comment>
<evidence type="ECO:0000259" key="3">
    <source>
        <dbReference type="Pfam" id="PF01590"/>
    </source>
</evidence>
<dbReference type="InterPro" id="IPR050465">
    <property type="entry name" value="UPF0194_transport"/>
</dbReference>
<dbReference type="InterPro" id="IPR003018">
    <property type="entry name" value="GAF"/>
</dbReference>
<dbReference type="GO" id="GO:0030313">
    <property type="term" value="C:cell envelope"/>
    <property type="evidence" value="ECO:0007669"/>
    <property type="project" value="UniProtKB-SubCell"/>
</dbReference>
<dbReference type="RefSeq" id="WP_185661131.1">
    <property type="nucleotide sequence ID" value="NZ_CAWPOO010000012.1"/>
</dbReference>
<dbReference type="AlphaFoldDB" id="A0A7X1E8Z8"/>
<protein>
    <submittedName>
        <fullName evidence="4">Efflux RND transporter periplasmic adaptor subunit</fullName>
    </submittedName>
</protein>
<comment type="caution">
    <text evidence="4">The sequence shown here is derived from an EMBL/GenBank/DDBJ whole genome shotgun (WGS) entry which is preliminary data.</text>
</comment>
<evidence type="ECO:0000313" key="5">
    <source>
        <dbReference type="Proteomes" id="UP000526501"/>
    </source>
</evidence>
<keyword evidence="5" id="KW-1185">Reference proteome</keyword>
<evidence type="ECO:0000256" key="2">
    <source>
        <dbReference type="ARBA" id="ARBA00023054"/>
    </source>
</evidence>
<dbReference type="EMBL" id="JACHVC010000012">
    <property type="protein sequence ID" value="MBC2607280.1"/>
    <property type="molecule type" value="Genomic_DNA"/>
</dbReference>
<dbReference type="Gene3D" id="2.40.50.100">
    <property type="match status" value="1"/>
</dbReference>
<feature type="domain" description="GAF" evidence="3">
    <location>
        <begin position="187"/>
        <end position="311"/>
    </location>
</feature>
<dbReference type="PANTHER" id="PTHR32347">
    <property type="entry name" value="EFFLUX SYSTEM COMPONENT YKNX-RELATED"/>
    <property type="match status" value="1"/>
</dbReference>
<dbReference type="Pfam" id="PF01590">
    <property type="entry name" value="GAF"/>
    <property type="match status" value="1"/>
</dbReference>
<dbReference type="InterPro" id="IPR029016">
    <property type="entry name" value="GAF-like_dom_sf"/>
</dbReference>
<evidence type="ECO:0000256" key="1">
    <source>
        <dbReference type="ARBA" id="ARBA00004196"/>
    </source>
</evidence>
<gene>
    <name evidence="4" type="ORF">H5P27_14610</name>
</gene>
<evidence type="ECO:0000313" key="4">
    <source>
        <dbReference type="EMBL" id="MBC2607280.1"/>
    </source>
</evidence>
<sequence>MASTEIDTFWKRLESLSEFNGTASSYWPRFAELLAHAAEGRVVSILTRPLDDSGSWREQACFGVLENGRESFPREVVDKLAAAAESVGLAEGAAGTDGTQTVIGLRIQTGDEKTLGLAVILTEAVSPPAASGRRDRLRLLASRPAADLARRKEKAARQDLSKTTLALEVSSRLAVHRKFRSASMAWVNELASALKCSRTALAWLEGRHLRLVAVSQMEKFSKKTQMTRDLEAVMDEALAQDDEVVWPAAEESFVVAREHGQYAAHSGESFLLSVPLRIDNRSVAVVHFQRQETAFGPDEIALVRALADQASPWLDQLRRTTQWRGRFRSWGSSLVGVEHTGAKLLAVLGLALILGITLVPVRYRVDAPFILRSSHQALLPAPFDGYIASVEREVGDAIAEGDVLLTLDDSALRQQEAGLLADIERFRGEADQAESSGRFAERRIALARGNQAAAELETVRYRIEQSLVRSPISGEVVEGRHRERLGSAVETGELLYRIAQLDSVYAEIDIDERDVQEVGVDSIGKLAFTSRPDVTFDLVLTRIDPAGTAKANGNVFVARAELGQASEDWWRPGMTGLVKIDAGKRNLFWIAMHRLRDFLRLKVWWW</sequence>
<keyword evidence="2" id="KW-0175">Coiled coil</keyword>
<dbReference type="Gene3D" id="2.40.30.170">
    <property type="match status" value="1"/>
</dbReference>
<name>A0A7X1E8Z8_9BACT</name>
<accession>A0A7X1E8Z8</accession>
<dbReference type="Proteomes" id="UP000526501">
    <property type="component" value="Unassembled WGS sequence"/>
</dbReference>
<dbReference type="PANTHER" id="PTHR32347:SF23">
    <property type="entry name" value="BLL5650 PROTEIN"/>
    <property type="match status" value="1"/>
</dbReference>
<proteinExistence type="predicted"/>